<gene>
    <name evidence="1" type="ORF">APLA_LOCUS17481</name>
</gene>
<accession>A0A8S1BM53</accession>
<keyword evidence="2" id="KW-1185">Reference proteome</keyword>
<dbReference type="EMBL" id="CADEBC010000762">
    <property type="protein sequence ID" value="CAB3260622.1"/>
    <property type="molecule type" value="Genomic_DNA"/>
</dbReference>
<dbReference type="AlphaFoldDB" id="A0A8S1BM53"/>
<evidence type="ECO:0000313" key="2">
    <source>
        <dbReference type="Proteomes" id="UP000494106"/>
    </source>
</evidence>
<dbReference type="Proteomes" id="UP000494106">
    <property type="component" value="Unassembled WGS sequence"/>
</dbReference>
<proteinExistence type="predicted"/>
<organism evidence="1 2">
    <name type="scientific">Arctia plantaginis</name>
    <name type="common">Wood tiger moth</name>
    <name type="synonym">Phalaena plantaginis</name>
    <dbReference type="NCBI Taxonomy" id="874455"/>
    <lineage>
        <taxon>Eukaryota</taxon>
        <taxon>Metazoa</taxon>
        <taxon>Ecdysozoa</taxon>
        <taxon>Arthropoda</taxon>
        <taxon>Hexapoda</taxon>
        <taxon>Insecta</taxon>
        <taxon>Pterygota</taxon>
        <taxon>Neoptera</taxon>
        <taxon>Endopterygota</taxon>
        <taxon>Lepidoptera</taxon>
        <taxon>Glossata</taxon>
        <taxon>Ditrysia</taxon>
        <taxon>Noctuoidea</taxon>
        <taxon>Erebidae</taxon>
        <taxon>Arctiinae</taxon>
        <taxon>Arctia</taxon>
    </lineage>
</organism>
<comment type="caution">
    <text evidence="1">The sequence shown here is derived from an EMBL/GenBank/DDBJ whole genome shotgun (WGS) entry which is preliminary data.</text>
</comment>
<sequence>MVKARIVKYLIIFGNEIWDFIKGCKGCFLTMVPERQKHGQSEFQLSPNNDGFKQYLTFDTAPSSLHLITIECIDARAY</sequence>
<evidence type="ECO:0000313" key="1">
    <source>
        <dbReference type="EMBL" id="CAB3260622.1"/>
    </source>
</evidence>
<name>A0A8S1BM53_ARCPL</name>
<protein>
    <submittedName>
        <fullName evidence="1">Uncharacterized protein</fullName>
    </submittedName>
</protein>
<reference evidence="1 2" key="1">
    <citation type="submission" date="2020-04" db="EMBL/GenBank/DDBJ databases">
        <authorList>
            <person name="Wallbank WR R."/>
            <person name="Pardo Diaz C."/>
            <person name="Kozak K."/>
            <person name="Martin S."/>
            <person name="Jiggins C."/>
            <person name="Moest M."/>
            <person name="Warren A I."/>
            <person name="Byers J.R.P. K."/>
            <person name="Montejo-Kovacevich G."/>
            <person name="Yen C E."/>
        </authorList>
    </citation>
    <scope>NUCLEOTIDE SEQUENCE [LARGE SCALE GENOMIC DNA]</scope>
</reference>